<gene>
    <name evidence="1" type="ORF">ATJ93_2911</name>
</gene>
<evidence type="ECO:0000313" key="2">
    <source>
        <dbReference type="Proteomes" id="UP000283805"/>
    </source>
</evidence>
<dbReference type="InterPro" id="IPR046243">
    <property type="entry name" value="DUF6276"/>
</dbReference>
<dbReference type="RefSeq" id="WP_120245329.1">
    <property type="nucleotide sequence ID" value="NZ_RAPO01000003.1"/>
</dbReference>
<protein>
    <recommendedName>
        <fullName evidence="3">Small CPxCG-related zinc finger protein</fullName>
    </recommendedName>
</protein>
<comment type="caution">
    <text evidence="1">The sequence shown here is derived from an EMBL/GenBank/DDBJ whole genome shotgun (WGS) entry which is preliminary data.</text>
</comment>
<sequence length="144" mass="16028">MVHSQSQSCPECRTSMLCVSVPDEYRDYAPDEARTVAFCPHCLTLESVATARAEEPNADEYDPDFRRVSDAFPTEPERAIPLALALGLCSSLATNRSAIESLLRAVERAGTDPLLVIDRLVADPEVEPAIDLERRQHQLEQLLY</sequence>
<accession>A0A419WCR2</accession>
<name>A0A419WCR2_9EURY</name>
<dbReference type="AlphaFoldDB" id="A0A419WCR2"/>
<reference evidence="1 2" key="1">
    <citation type="submission" date="2018-09" db="EMBL/GenBank/DDBJ databases">
        <title>Genomic Encyclopedia of Archaeal and Bacterial Type Strains, Phase II (KMG-II): from individual species to whole genera.</title>
        <authorList>
            <person name="Goeker M."/>
        </authorList>
    </citation>
    <scope>NUCLEOTIDE SEQUENCE [LARGE SCALE GENOMIC DNA]</scope>
    <source>
        <strain evidence="1 2">DSM 13151</strain>
    </source>
</reference>
<dbReference type="OrthoDB" id="212944at2157"/>
<proteinExistence type="predicted"/>
<dbReference type="Pfam" id="PF19792">
    <property type="entry name" value="DUF6276"/>
    <property type="match status" value="1"/>
</dbReference>
<organism evidence="1 2">
    <name type="scientific">Halopiger aswanensis</name>
    <dbReference type="NCBI Taxonomy" id="148449"/>
    <lineage>
        <taxon>Archaea</taxon>
        <taxon>Methanobacteriati</taxon>
        <taxon>Methanobacteriota</taxon>
        <taxon>Stenosarchaea group</taxon>
        <taxon>Halobacteria</taxon>
        <taxon>Halobacteriales</taxon>
        <taxon>Natrialbaceae</taxon>
        <taxon>Halopiger</taxon>
    </lineage>
</organism>
<keyword evidence="2" id="KW-1185">Reference proteome</keyword>
<dbReference type="Proteomes" id="UP000283805">
    <property type="component" value="Unassembled WGS sequence"/>
</dbReference>
<dbReference type="EMBL" id="RAPO01000003">
    <property type="protein sequence ID" value="RKD93293.1"/>
    <property type="molecule type" value="Genomic_DNA"/>
</dbReference>
<evidence type="ECO:0008006" key="3">
    <source>
        <dbReference type="Google" id="ProtNLM"/>
    </source>
</evidence>
<evidence type="ECO:0000313" key="1">
    <source>
        <dbReference type="EMBL" id="RKD93293.1"/>
    </source>
</evidence>